<dbReference type="InterPro" id="IPR000504">
    <property type="entry name" value="RRM_dom"/>
</dbReference>
<feature type="region of interest" description="Disordered" evidence="3">
    <location>
        <begin position="193"/>
        <end position="244"/>
    </location>
</feature>
<dbReference type="SMART" id="SM00360">
    <property type="entry name" value="RRM"/>
    <property type="match status" value="1"/>
</dbReference>
<evidence type="ECO:0000256" key="3">
    <source>
        <dbReference type="SAM" id="MobiDB-lite"/>
    </source>
</evidence>
<dbReference type="InterPro" id="IPR052462">
    <property type="entry name" value="SLIRP/GR-RBP-like"/>
</dbReference>
<dbReference type="PANTHER" id="PTHR48027">
    <property type="entry name" value="HETEROGENEOUS NUCLEAR RIBONUCLEOPROTEIN 87F-RELATED"/>
    <property type="match status" value="1"/>
</dbReference>
<evidence type="ECO:0000313" key="6">
    <source>
        <dbReference type="Proteomes" id="UP001231189"/>
    </source>
</evidence>
<dbReference type="Proteomes" id="UP001231189">
    <property type="component" value="Unassembled WGS sequence"/>
</dbReference>
<dbReference type="Pfam" id="PF00076">
    <property type="entry name" value="RRM_1"/>
    <property type="match status" value="1"/>
</dbReference>
<dbReference type="InterPro" id="IPR012677">
    <property type="entry name" value="Nucleotide-bd_a/b_plait_sf"/>
</dbReference>
<sequence>MAGKAQDGQIFVGGLSWCTTERMLEGAFRRFGKIVDVRVITERHTGRSRGFGFVTFSDPRAASNAIAFMHCQAIDGRTISVFRADPQRMNFHSGTSYGAVHGGRDGHGPPRYGNGFSWDHRHCPDGVGTGRHSGRFFSEFTVRGDFFQRQGGRFDGDRHHANDGYFHHWGGGGCVGADRCGYGSGGDLDRRGYGNGGGHQRGRSCDRGGAPRRCHGRSASRGPAGRRHRSASRPRGGGGSRGREIVTMTVKFSRAIV</sequence>
<evidence type="ECO:0000256" key="1">
    <source>
        <dbReference type="ARBA" id="ARBA00022884"/>
    </source>
</evidence>
<dbReference type="SUPFAM" id="SSF54928">
    <property type="entry name" value="RNA-binding domain, RBD"/>
    <property type="match status" value="1"/>
</dbReference>
<evidence type="ECO:0000256" key="2">
    <source>
        <dbReference type="PROSITE-ProRule" id="PRU00176"/>
    </source>
</evidence>
<keyword evidence="6" id="KW-1185">Reference proteome</keyword>
<feature type="domain" description="RRM" evidence="4">
    <location>
        <begin position="8"/>
        <end position="86"/>
    </location>
</feature>
<protein>
    <recommendedName>
        <fullName evidence="4">RRM domain-containing protein</fullName>
    </recommendedName>
</protein>
<reference evidence="5" key="1">
    <citation type="submission" date="2023-07" db="EMBL/GenBank/DDBJ databases">
        <title>A chromosome-level genome assembly of Lolium multiflorum.</title>
        <authorList>
            <person name="Chen Y."/>
            <person name="Copetti D."/>
            <person name="Kolliker R."/>
            <person name="Studer B."/>
        </authorList>
    </citation>
    <scope>NUCLEOTIDE SEQUENCE</scope>
    <source>
        <strain evidence="5">02402/16</strain>
        <tissue evidence="5">Leaf</tissue>
    </source>
</reference>
<name>A0AAD8S5G4_LOLMU</name>
<keyword evidence="1 2" id="KW-0694">RNA-binding</keyword>
<dbReference type="Gene3D" id="3.30.70.330">
    <property type="match status" value="1"/>
</dbReference>
<dbReference type="PROSITE" id="PS50102">
    <property type="entry name" value="RRM"/>
    <property type="match status" value="1"/>
</dbReference>
<dbReference type="InterPro" id="IPR035979">
    <property type="entry name" value="RBD_domain_sf"/>
</dbReference>
<dbReference type="GO" id="GO:0003723">
    <property type="term" value="F:RNA binding"/>
    <property type="evidence" value="ECO:0007669"/>
    <property type="project" value="UniProtKB-UniRule"/>
</dbReference>
<gene>
    <name evidence="5" type="ORF">QYE76_063086</name>
</gene>
<dbReference type="AlphaFoldDB" id="A0AAD8S5G4"/>
<feature type="compositionally biased region" description="Basic residues" evidence="3">
    <location>
        <begin position="210"/>
        <end position="232"/>
    </location>
</feature>
<accession>A0AAD8S5G4</accession>
<dbReference type="EMBL" id="JAUUTY010000004">
    <property type="protein sequence ID" value="KAK1645281.1"/>
    <property type="molecule type" value="Genomic_DNA"/>
</dbReference>
<organism evidence="5 6">
    <name type="scientific">Lolium multiflorum</name>
    <name type="common">Italian ryegrass</name>
    <name type="synonym">Lolium perenne subsp. multiflorum</name>
    <dbReference type="NCBI Taxonomy" id="4521"/>
    <lineage>
        <taxon>Eukaryota</taxon>
        <taxon>Viridiplantae</taxon>
        <taxon>Streptophyta</taxon>
        <taxon>Embryophyta</taxon>
        <taxon>Tracheophyta</taxon>
        <taxon>Spermatophyta</taxon>
        <taxon>Magnoliopsida</taxon>
        <taxon>Liliopsida</taxon>
        <taxon>Poales</taxon>
        <taxon>Poaceae</taxon>
        <taxon>BOP clade</taxon>
        <taxon>Pooideae</taxon>
        <taxon>Poodae</taxon>
        <taxon>Poeae</taxon>
        <taxon>Poeae Chloroplast Group 2 (Poeae type)</taxon>
        <taxon>Loliodinae</taxon>
        <taxon>Loliinae</taxon>
        <taxon>Lolium</taxon>
    </lineage>
</organism>
<evidence type="ECO:0000259" key="4">
    <source>
        <dbReference type="PROSITE" id="PS50102"/>
    </source>
</evidence>
<evidence type="ECO:0000313" key="5">
    <source>
        <dbReference type="EMBL" id="KAK1645281.1"/>
    </source>
</evidence>
<comment type="caution">
    <text evidence="5">The sequence shown here is derived from an EMBL/GenBank/DDBJ whole genome shotgun (WGS) entry which is preliminary data.</text>
</comment>
<proteinExistence type="predicted"/>